<keyword evidence="17 35" id="KW-0472">Membrane</keyword>
<evidence type="ECO:0000256" key="9">
    <source>
        <dbReference type="ARBA" id="ARBA00022824"/>
    </source>
</evidence>
<dbReference type="GO" id="GO:0004499">
    <property type="term" value="F:N,N-dimethylaniline monooxygenase activity"/>
    <property type="evidence" value="ECO:0007669"/>
    <property type="project" value="InterPro"/>
</dbReference>
<dbReference type="PIRSF" id="PIRSF000332">
    <property type="entry name" value="FMO"/>
    <property type="match status" value="1"/>
</dbReference>
<evidence type="ECO:0000256" key="1">
    <source>
        <dbReference type="ARBA" id="ARBA00001974"/>
    </source>
</evidence>
<keyword evidence="15 33" id="KW-0503">Monooxygenase</keyword>
<dbReference type="PRINTS" id="PR01125">
    <property type="entry name" value="FMOXYGENASE5"/>
</dbReference>
<evidence type="ECO:0000256" key="11">
    <source>
        <dbReference type="ARBA" id="ARBA00022848"/>
    </source>
</evidence>
<accession>A0AAD8C9J6</accession>
<evidence type="ECO:0000256" key="25">
    <source>
        <dbReference type="ARBA" id="ARBA00047977"/>
    </source>
</evidence>
<comment type="catalytic activity">
    <reaction evidence="28">
        <text>octan-3-one + NADPH + O2 + H(+) = ethyl hexanoate + NADP(+) + H2O</text>
        <dbReference type="Rhea" id="RHEA:54856"/>
        <dbReference type="ChEBI" id="CHEBI:15377"/>
        <dbReference type="ChEBI" id="CHEBI:15378"/>
        <dbReference type="ChEBI" id="CHEBI:15379"/>
        <dbReference type="ChEBI" id="CHEBI:57783"/>
        <dbReference type="ChEBI" id="CHEBI:58349"/>
        <dbReference type="ChEBI" id="CHEBI:80946"/>
        <dbReference type="ChEBI" id="CHEBI:86055"/>
    </reaction>
    <physiologicalReaction direction="left-to-right" evidence="28">
        <dbReference type="Rhea" id="RHEA:54857"/>
    </physiologicalReaction>
</comment>
<dbReference type="EMBL" id="JASAOG010000004">
    <property type="protein sequence ID" value="KAK0068906.1"/>
    <property type="molecule type" value="Genomic_DNA"/>
</dbReference>
<evidence type="ECO:0000256" key="15">
    <source>
        <dbReference type="ARBA" id="ARBA00023033"/>
    </source>
</evidence>
<keyword evidence="14 33" id="KW-0560">Oxidoreductase</keyword>
<sequence length="606" mass="68892">MVGNNNHIKRIAIIGAGSSGLAAIKCCLAEGLEPICFEKSNDIGGLWNYSDTCEDGRPSIYKSLVINTSKDMMMFSDFPPPEEFPSFLTHAQVLAYFRMYASHFGLLRHIRFNTEVRLVRKSKEYDTSGRWTVESTTRGDEQNVVEDFDGVMICSGHHSFPYTPQIPGIENFQGTVIHSHAYKEPIAFQGKRVVILGLGNSASDIACDLAKTSEQVYLSSRRGAWIVPKTAFWGLPADMLANSRVVFTLPMKLLDWFVQKQANFRIDHNTYGLRPHHGVLNSHPTINDELPIHLVSGRVKTKTQIVKVDSDGVWFEDDPKFCPCDAIIMATGYDYRVNFVHQETFQIVNNRTNLYKYMFPPHLPHPTLATIGLVQAIGAVMPIAELQSRWFISLISGRSKLPSRQLMEEDVSKKKAAMDQNYVGSRRHTIQTFWIDYMDQVSWEIGARPNLWQMLLSDPELALKCYLGPCLPSQYRLYGPGTWSGARQFIINAYLRVNKPKADFRVLHSEKTDRHQESLRQETTQDAPSQEQMREVNSELLRKGEQHCRRASLSPEWTTTLFYVTLMLVCGFVWFMVGLLDLAGDVINQADSTLDNTIGRRMPFTE</sequence>
<evidence type="ECO:0000256" key="16">
    <source>
        <dbReference type="ARBA" id="ARBA00023098"/>
    </source>
</evidence>
<dbReference type="EC" id="1.-.-.-" evidence="33"/>
<feature type="compositionally biased region" description="Polar residues" evidence="34">
    <location>
        <begin position="521"/>
        <end position="531"/>
    </location>
</feature>
<evidence type="ECO:0000256" key="22">
    <source>
        <dbReference type="ARBA" id="ARBA00047574"/>
    </source>
</evidence>
<evidence type="ECO:0000256" key="17">
    <source>
        <dbReference type="ARBA" id="ARBA00023136"/>
    </source>
</evidence>
<comment type="cofactor">
    <cofactor evidence="1 33">
        <name>FAD</name>
        <dbReference type="ChEBI" id="CHEBI:57692"/>
    </cofactor>
</comment>
<organism evidence="36 37">
    <name type="scientific">Biomphalaria pfeifferi</name>
    <name type="common">Bloodfluke planorb</name>
    <name type="synonym">Freshwater snail</name>
    <dbReference type="NCBI Taxonomy" id="112525"/>
    <lineage>
        <taxon>Eukaryota</taxon>
        <taxon>Metazoa</taxon>
        <taxon>Spiralia</taxon>
        <taxon>Lophotrochozoa</taxon>
        <taxon>Mollusca</taxon>
        <taxon>Gastropoda</taxon>
        <taxon>Heterobranchia</taxon>
        <taxon>Euthyneura</taxon>
        <taxon>Panpulmonata</taxon>
        <taxon>Hygrophila</taxon>
        <taxon>Lymnaeoidea</taxon>
        <taxon>Planorbidae</taxon>
        <taxon>Biomphalaria</taxon>
    </lineage>
</organism>
<evidence type="ECO:0000256" key="24">
    <source>
        <dbReference type="ARBA" id="ARBA00047864"/>
    </source>
</evidence>
<evidence type="ECO:0000256" key="2">
    <source>
        <dbReference type="ARBA" id="ARBA00004389"/>
    </source>
</evidence>
<comment type="catalytic activity">
    <reaction evidence="22">
        <text>heptan-2-one + NADPH + O2 + H(+) = pentyl acetate + NADP(+) + H2O</text>
        <dbReference type="Rhea" id="RHEA:54836"/>
        <dbReference type="ChEBI" id="CHEBI:5672"/>
        <dbReference type="ChEBI" id="CHEBI:15377"/>
        <dbReference type="ChEBI" id="CHEBI:15378"/>
        <dbReference type="ChEBI" id="CHEBI:15379"/>
        <dbReference type="ChEBI" id="CHEBI:57783"/>
        <dbReference type="ChEBI" id="CHEBI:58349"/>
        <dbReference type="ChEBI" id="CHEBI:87362"/>
    </reaction>
    <physiologicalReaction direction="left-to-right" evidence="22">
        <dbReference type="Rhea" id="RHEA:54837"/>
    </physiologicalReaction>
</comment>
<evidence type="ECO:0000256" key="31">
    <source>
        <dbReference type="ARBA" id="ARBA00049443"/>
    </source>
</evidence>
<dbReference type="InterPro" id="IPR036188">
    <property type="entry name" value="FAD/NAD-bd_sf"/>
</dbReference>
<evidence type="ECO:0000256" key="7">
    <source>
        <dbReference type="ARBA" id="ARBA00022630"/>
    </source>
</evidence>
<evidence type="ECO:0000256" key="8">
    <source>
        <dbReference type="ARBA" id="ARBA00022692"/>
    </source>
</evidence>
<evidence type="ECO:0000256" key="34">
    <source>
        <dbReference type="SAM" id="MobiDB-lite"/>
    </source>
</evidence>
<evidence type="ECO:0000256" key="3">
    <source>
        <dbReference type="ARBA" id="ARBA00004524"/>
    </source>
</evidence>
<keyword evidence="7 33" id="KW-0285">Flavoprotein</keyword>
<evidence type="ECO:0000256" key="5">
    <source>
        <dbReference type="ARBA" id="ARBA00022481"/>
    </source>
</evidence>
<keyword evidence="12" id="KW-0521">NADP</keyword>
<keyword evidence="9" id="KW-0256">Endoplasmic reticulum</keyword>
<comment type="function">
    <text evidence="19">Broad spectrum monooxygenase that catalyzes the oxygenation of a wide variety of nitrogen- and sulfur-containing compounds including xenobiotics. Catalyzes the S-oxygenation of hypotaurine to produce taurine, an organic osmolyte involved in cell volume regulation as well as a variety of cytoprotective and developmental processes. In vitro, catalyzes the N-oxygenation of trimethylamine (TMA) to produce trimethylamine N-oxide (TMAO) and could therefore participate to the detoxification of this compound that is generated by the action of gut microbiota from dietary precursors such as choline, choline containing compounds, betaine or L-carnitine.</text>
</comment>
<dbReference type="FunFam" id="3.50.50.60:FF:000159">
    <property type="entry name" value="Dimethylaniline monooxygenase [N-oxide-forming]"/>
    <property type="match status" value="1"/>
</dbReference>
<comment type="catalytic activity">
    <reaction evidence="23">
        <text>sulcatone + NADPH + O2 + H(+) = 4-methylpent-3-en-1-yl acetate + NADP(+) + H2O</text>
        <dbReference type="Rhea" id="RHEA:54864"/>
        <dbReference type="ChEBI" id="CHEBI:15377"/>
        <dbReference type="ChEBI" id="CHEBI:15378"/>
        <dbReference type="ChEBI" id="CHEBI:15379"/>
        <dbReference type="ChEBI" id="CHEBI:16310"/>
        <dbReference type="ChEBI" id="CHEBI:57783"/>
        <dbReference type="ChEBI" id="CHEBI:58349"/>
        <dbReference type="ChEBI" id="CHEBI:138373"/>
    </reaction>
    <physiologicalReaction direction="left-to-right" evidence="23">
        <dbReference type="Rhea" id="RHEA:54865"/>
    </physiologicalReaction>
</comment>
<evidence type="ECO:0000256" key="35">
    <source>
        <dbReference type="SAM" id="Phobius"/>
    </source>
</evidence>
<comment type="catalytic activity">
    <reaction evidence="31">
        <text>N,N-dimethylaniline + NADPH + O2 + H(+) = N,N-dimethylaniline N-oxide + NADP(+) + H2O</text>
        <dbReference type="Rhea" id="RHEA:24468"/>
        <dbReference type="ChEBI" id="CHEBI:15377"/>
        <dbReference type="ChEBI" id="CHEBI:15378"/>
        <dbReference type="ChEBI" id="CHEBI:15379"/>
        <dbReference type="ChEBI" id="CHEBI:16269"/>
        <dbReference type="ChEBI" id="CHEBI:17735"/>
        <dbReference type="ChEBI" id="CHEBI:57783"/>
        <dbReference type="ChEBI" id="CHEBI:58349"/>
        <dbReference type="EC" id="1.14.13.8"/>
    </reaction>
    <physiologicalReaction direction="left-to-right" evidence="31">
        <dbReference type="Rhea" id="RHEA:24469"/>
    </physiologicalReaction>
</comment>
<keyword evidence="8 35" id="KW-0812">Transmembrane</keyword>
<reference evidence="36" key="1">
    <citation type="journal article" date="2023" name="PLoS Negl. Trop. Dis.">
        <title>A genome sequence for Biomphalaria pfeifferi, the major vector snail for the human-infecting parasite Schistosoma mansoni.</title>
        <authorList>
            <person name="Bu L."/>
            <person name="Lu L."/>
            <person name="Laidemitt M.R."/>
            <person name="Zhang S.M."/>
            <person name="Mutuku M."/>
            <person name="Mkoji G."/>
            <person name="Steinauer M."/>
            <person name="Loker E.S."/>
        </authorList>
    </citation>
    <scope>NUCLEOTIDE SEQUENCE</scope>
    <source>
        <strain evidence="36">KasaAsao</strain>
    </source>
</reference>
<comment type="catalytic activity">
    <reaction evidence="26">
        <text>hypotaurine + NADPH + O2 + H(+) = taurine + NADP(+) + H2O</text>
        <dbReference type="Rhea" id="RHEA:69819"/>
        <dbReference type="ChEBI" id="CHEBI:15377"/>
        <dbReference type="ChEBI" id="CHEBI:15378"/>
        <dbReference type="ChEBI" id="CHEBI:15379"/>
        <dbReference type="ChEBI" id="CHEBI:57783"/>
        <dbReference type="ChEBI" id="CHEBI:57853"/>
        <dbReference type="ChEBI" id="CHEBI:58349"/>
        <dbReference type="ChEBI" id="CHEBI:507393"/>
        <dbReference type="EC" id="1.14.13.8"/>
    </reaction>
    <physiologicalReaction direction="left-to-right" evidence="26">
        <dbReference type="Rhea" id="RHEA:69820"/>
    </physiologicalReaction>
</comment>
<evidence type="ECO:0000256" key="29">
    <source>
        <dbReference type="ARBA" id="ARBA00048989"/>
    </source>
</evidence>
<proteinExistence type="inferred from homology"/>
<dbReference type="GO" id="GO:0016174">
    <property type="term" value="F:NAD(P)H oxidase H2O2-forming activity"/>
    <property type="evidence" value="ECO:0007669"/>
    <property type="project" value="UniProtKB-EC"/>
</dbReference>
<keyword evidence="10 33" id="KW-0274">FAD</keyword>
<keyword evidence="5" id="KW-0488">Methylation</keyword>
<dbReference type="InterPro" id="IPR050346">
    <property type="entry name" value="FMO-like"/>
</dbReference>
<reference evidence="36" key="2">
    <citation type="submission" date="2023-04" db="EMBL/GenBank/DDBJ databases">
        <authorList>
            <person name="Bu L."/>
            <person name="Lu L."/>
            <person name="Laidemitt M.R."/>
            <person name="Zhang S.M."/>
            <person name="Mutuku M."/>
            <person name="Mkoji G."/>
            <person name="Steinauer M."/>
            <person name="Loker E.S."/>
        </authorList>
    </citation>
    <scope>NUCLEOTIDE SEQUENCE</scope>
    <source>
        <strain evidence="36">KasaAsao</strain>
        <tissue evidence="36">Whole Snail</tissue>
    </source>
</reference>
<evidence type="ECO:0000256" key="30">
    <source>
        <dbReference type="ARBA" id="ARBA00048990"/>
    </source>
</evidence>
<comment type="caution">
    <text evidence="36">The sequence shown here is derived from an EMBL/GenBank/DDBJ whole genome shotgun (WGS) entry which is preliminary data.</text>
</comment>
<evidence type="ECO:0000256" key="10">
    <source>
        <dbReference type="ARBA" id="ARBA00022827"/>
    </source>
</evidence>
<evidence type="ECO:0000256" key="21">
    <source>
        <dbReference type="ARBA" id="ARBA00047426"/>
    </source>
</evidence>
<keyword evidence="11" id="KW-0492">Microsome</keyword>
<dbReference type="GO" id="GO:0050661">
    <property type="term" value="F:NADP binding"/>
    <property type="evidence" value="ECO:0007669"/>
    <property type="project" value="InterPro"/>
</dbReference>
<keyword evidence="13 35" id="KW-1133">Transmembrane helix</keyword>
<dbReference type="GO" id="GO:0034899">
    <property type="term" value="F:trimethylamine monooxygenase activity"/>
    <property type="evidence" value="ECO:0007669"/>
    <property type="project" value="UniProtKB-EC"/>
</dbReference>
<dbReference type="GO" id="GO:0005789">
    <property type="term" value="C:endoplasmic reticulum membrane"/>
    <property type="evidence" value="ECO:0007669"/>
    <property type="project" value="UniProtKB-SubCell"/>
</dbReference>
<evidence type="ECO:0000256" key="14">
    <source>
        <dbReference type="ARBA" id="ARBA00023002"/>
    </source>
</evidence>
<feature type="transmembrane region" description="Helical" evidence="35">
    <location>
        <begin position="560"/>
        <end position="580"/>
    </location>
</feature>
<dbReference type="PANTHER" id="PTHR23023">
    <property type="entry name" value="DIMETHYLANILINE MONOOXYGENASE"/>
    <property type="match status" value="1"/>
</dbReference>
<evidence type="ECO:0000256" key="19">
    <source>
        <dbReference type="ARBA" id="ARBA00045957"/>
    </source>
</evidence>
<dbReference type="Pfam" id="PF00743">
    <property type="entry name" value="FMO-like"/>
    <property type="match status" value="1"/>
</dbReference>
<evidence type="ECO:0000256" key="27">
    <source>
        <dbReference type="ARBA" id="ARBA00048088"/>
    </source>
</evidence>
<keyword evidence="37" id="KW-1185">Reference proteome</keyword>
<comment type="catalytic activity">
    <reaction evidence="21">
        <text>hexan-3-one + NADPH + O2 + H(+) = propyl propanoate + NADP(+) + H2O</text>
        <dbReference type="Rhea" id="RHEA:54848"/>
        <dbReference type="ChEBI" id="CHEBI:15377"/>
        <dbReference type="ChEBI" id="CHEBI:15378"/>
        <dbReference type="ChEBI" id="CHEBI:15379"/>
        <dbReference type="ChEBI" id="CHEBI:57783"/>
        <dbReference type="ChEBI" id="CHEBI:58349"/>
        <dbReference type="ChEBI" id="CHEBI:89828"/>
        <dbReference type="ChEBI" id="CHEBI:89891"/>
    </reaction>
    <physiologicalReaction direction="left-to-right" evidence="21">
        <dbReference type="Rhea" id="RHEA:54849"/>
    </physiologicalReaction>
</comment>
<dbReference type="InterPro" id="IPR000960">
    <property type="entry name" value="Flavin_mOase"/>
</dbReference>
<dbReference type="AlphaFoldDB" id="A0AAD8C9J6"/>
<comment type="similarity">
    <text evidence="4 33">Belongs to the FMO family.</text>
</comment>
<comment type="catalytic activity">
    <reaction evidence="29">
        <text>(2E)-geranial + NADPH + O2 + H(+) = (1E)-2,6-dimethylhepta-1,5-dien-1-yl formate + NADP(+) + H2O</text>
        <dbReference type="Rhea" id="RHEA:54860"/>
        <dbReference type="ChEBI" id="CHEBI:15377"/>
        <dbReference type="ChEBI" id="CHEBI:15378"/>
        <dbReference type="ChEBI" id="CHEBI:15379"/>
        <dbReference type="ChEBI" id="CHEBI:16980"/>
        <dbReference type="ChEBI" id="CHEBI:57783"/>
        <dbReference type="ChEBI" id="CHEBI:58349"/>
        <dbReference type="ChEBI" id="CHEBI:138375"/>
    </reaction>
    <physiologicalReaction direction="left-to-right" evidence="29">
        <dbReference type="Rhea" id="RHEA:54861"/>
    </physiologicalReaction>
</comment>
<evidence type="ECO:0000256" key="26">
    <source>
        <dbReference type="ARBA" id="ARBA00048041"/>
    </source>
</evidence>
<comment type="catalytic activity">
    <reaction evidence="32">
        <text>octan-3-one + NADPH + O2 + H(+) = pentyl propanoate + NADP(+) + H2O</text>
        <dbReference type="Rhea" id="RHEA:54840"/>
        <dbReference type="ChEBI" id="CHEBI:15377"/>
        <dbReference type="ChEBI" id="CHEBI:15378"/>
        <dbReference type="ChEBI" id="CHEBI:15379"/>
        <dbReference type="ChEBI" id="CHEBI:57783"/>
        <dbReference type="ChEBI" id="CHEBI:58349"/>
        <dbReference type="ChEBI" id="CHEBI:80946"/>
        <dbReference type="ChEBI" id="CHEBI:87373"/>
    </reaction>
    <physiologicalReaction direction="left-to-right" evidence="32">
        <dbReference type="Rhea" id="RHEA:54841"/>
    </physiologicalReaction>
</comment>
<feature type="region of interest" description="Disordered" evidence="34">
    <location>
        <begin position="511"/>
        <end position="531"/>
    </location>
</feature>
<dbReference type="SUPFAM" id="SSF51905">
    <property type="entry name" value="FAD/NAD(P)-binding domain"/>
    <property type="match status" value="2"/>
</dbReference>
<feature type="compositionally biased region" description="Basic and acidic residues" evidence="34">
    <location>
        <begin position="511"/>
        <end position="520"/>
    </location>
</feature>
<evidence type="ECO:0000256" key="23">
    <source>
        <dbReference type="ARBA" id="ARBA00047855"/>
    </source>
</evidence>
<evidence type="ECO:0000256" key="28">
    <source>
        <dbReference type="ARBA" id="ARBA00048459"/>
    </source>
</evidence>
<evidence type="ECO:0000256" key="4">
    <source>
        <dbReference type="ARBA" id="ARBA00009183"/>
    </source>
</evidence>
<comment type="catalytic activity">
    <reaction evidence="24">
        <text>NADPH + O2 + H(+) = H2O2 + NADP(+)</text>
        <dbReference type="Rhea" id="RHEA:11260"/>
        <dbReference type="ChEBI" id="CHEBI:15378"/>
        <dbReference type="ChEBI" id="CHEBI:15379"/>
        <dbReference type="ChEBI" id="CHEBI:16240"/>
        <dbReference type="ChEBI" id="CHEBI:57783"/>
        <dbReference type="ChEBI" id="CHEBI:58349"/>
        <dbReference type="EC" id="1.6.3.1"/>
    </reaction>
    <physiologicalReaction direction="left-to-right" evidence="24">
        <dbReference type="Rhea" id="RHEA:11261"/>
    </physiologicalReaction>
</comment>
<dbReference type="InterPro" id="IPR020946">
    <property type="entry name" value="Flavin_mOase-like"/>
</dbReference>
<dbReference type="GO" id="GO:0050660">
    <property type="term" value="F:flavin adenine dinucleotide binding"/>
    <property type="evidence" value="ECO:0007669"/>
    <property type="project" value="InterPro"/>
</dbReference>
<evidence type="ECO:0000256" key="12">
    <source>
        <dbReference type="ARBA" id="ARBA00022857"/>
    </source>
</evidence>
<dbReference type="Gene3D" id="3.50.50.60">
    <property type="entry name" value="FAD/NAD(P)-binding domain"/>
    <property type="match status" value="2"/>
</dbReference>
<evidence type="ECO:0000256" key="32">
    <source>
        <dbReference type="ARBA" id="ARBA00049475"/>
    </source>
</evidence>
<comment type="function">
    <text evidence="18">Acts as a Baeyer-Villiger monooxygenase on a broad range of substrates. Catalyzes the insertion of an oxygen atom into a carbon-carbon bond adjacent to a carbonyl, which converts ketones to esters. Active on diverse carbonyl compounds, whereas soft nucleophiles are mostly non- or poorly reactive. In contrast with other forms of FMO it is non- or poorly active on 'classical' substrates such as drugs, pesticides, and dietary components containing soft nucleophilic heteroatoms. Able to oxidize drug molecules bearing a carbonyl group on an aliphatic chain, such as nabumetone and pentoxifylline. Also, in the absence of substrates, shows slow but yet significant NADPH oxidase activity. Acts as a positive modulator of cholesterol biosynthesis as well as glucose homeostasis, promoting metabolic aging via pleiotropic effects.</text>
</comment>
<evidence type="ECO:0000256" key="18">
    <source>
        <dbReference type="ARBA" id="ARBA00045722"/>
    </source>
</evidence>
<dbReference type="Proteomes" id="UP001233172">
    <property type="component" value="Unassembled WGS sequence"/>
</dbReference>
<protein>
    <recommendedName>
        <fullName evidence="33">Flavin-containing monooxygenase</fullName>
        <ecNumber evidence="33">1.-.-.-</ecNumber>
    </recommendedName>
</protein>
<dbReference type="GO" id="GO:0006629">
    <property type="term" value="P:lipid metabolic process"/>
    <property type="evidence" value="ECO:0007669"/>
    <property type="project" value="UniProtKB-KW"/>
</dbReference>
<evidence type="ECO:0000256" key="33">
    <source>
        <dbReference type="RuleBase" id="RU361177"/>
    </source>
</evidence>
<keyword evidence="6" id="KW-0597">Phosphoprotein</keyword>
<keyword evidence="16" id="KW-0443">Lipid metabolism</keyword>
<comment type="catalytic activity">
    <reaction evidence="30">
        <text>heptan-4-one + NADPH + O2 + H(+) = propyl butanoate + NADP(+) + H2O</text>
        <dbReference type="Rhea" id="RHEA:54852"/>
        <dbReference type="ChEBI" id="CHEBI:15377"/>
        <dbReference type="ChEBI" id="CHEBI:15378"/>
        <dbReference type="ChEBI" id="CHEBI:15379"/>
        <dbReference type="ChEBI" id="CHEBI:57783"/>
        <dbReference type="ChEBI" id="CHEBI:58349"/>
        <dbReference type="ChEBI" id="CHEBI:89484"/>
        <dbReference type="ChEBI" id="CHEBI:89719"/>
    </reaction>
    <physiologicalReaction direction="left-to-right" evidence="30">
        <dbReference type="Rhea" id="RHEA:54853"/>
    </physiologicalReaction>
</comment>
<evidence type="ECO:0000313" key="37">
    <source>
        <dbReference type="Proteomes" id="UP001233172"/>
    </source>
</evidence>
<dbReference type="InterPro" id="IPR002257">
    <property type="entry name" value="Flavin_mOase_5"/>
</dbReference>
<comment type="catalytic activity">
    <reaction evidence="20">
        <text>hypotaurine + NADH + O2 + H(+) = taurine + NAD(+) + H2O</text>
        <dbReference type="Rhea" id="RHEA:74111"/>
        <dbReference type="ChEBI" id="CHEBI:15377"/>
        <dbReference type="ChEBI" id="CHEBI:15378"/>
        <dbReference type="ChEBI" id="CHEBI:15379"/>
        <dbReference type="ChEBI" id="CHEBI:57540"/>
        <dbReference type="ChEBI" id="CHEBI:57853"/>
        <dbReference type="ChEBI" id="CHEBI:57945"/>
        <dbReference type="ChEBI" id="CHEBI:507393"/>
        <dbReference type="EC" id="1.14.13.8"/>
    </reaction>
    <physiologicalReaction direction="left-to-right" evidence="20">
        <dbReference type="Rhea" id="RHEA:74112"/>
    </physiologicalReaction>
</comment>
<gene>
    <name evidence="36" type="ORF">Bpfe_001869</name>
</gene>
<evidence type="ECO:0000256" key="6">
    <source>
        <dbReference type="ARBA" id="ARBA00022553"/>
    </source>
</evidence>
<evidence type="ECO:0000313" key="36">
    <source>
        <dbReference type="EMBL" id="KAK0068906.1"/>
    </source>
</evidence>
<comment type="catalytic activity">
    <reaction evidence="25">
        <text>hexan-3-one + NADPH + O2 + H(+) = ethyl butanoate + NADP(+) + H2O</text>
        <dbReference type="Rhea" id="RHEA:54844"/>
        <dbReference type="ChEBI" id="CHEBI:15377"/>
        <dbReference type="ChEBI" id="CHEBI:15378"/>
        <dbReference type="ChEBI" id="CHEBI:15379"/>
        <dbReference type="ChEBI" id="CHEBI:57783"/>
        <dbReference type="ChEBI" id="CHEBI:58349"/>
        <dbReference type="ChEBI" id="CHEBI:88764"/>
        <dbReference type="ChEBI" id="CHEBI:89891"/>
    </reaction>
    <physiologicalReaction direction="left-to-right" evidence="25">
        <dbReference type="Rhea" id="RHEA:54845"/>
    </physiologicalReaction>
</comment>
<dbReference type="PRINTS" id="PR00370">
    <property type="entry name" value="FMOXYGENASE"/>
</dbReference>
<evidence type="ECO:0000256" key="20">
    <source>
        <dbReference type="ARBA" id="ARBA00047338"/>
    </source>
</evidence>
<comment type="catalytic activity">
    <reaction evidence="27">
        <text>trimethylamine + NADPH + O2 = trimethylamine N-oxide + NADP(+) + H2O</text>
        <dbReference type="Rhea" id="RHEA:31979"/>
        <dbReference type="ChEBI" id="CHEBI:15377"/>
        <dbReference type="ChEBI" id="CHEBI:15379"/>
        <dbReference type="ChEBI" id="CHEBI:15724"/>
        <dbReference type="ChEBI" id="CHEBI:57783"/>
        <dbReference type="ChEBI" id="CHEBI:58349"/>
        <dbReference type="ChEBI" id="CHEBI:58389"/>
        <dbReference type="EC" id="1.14.13.148"/>
    </reaction>
    <physiologicalReaction direction="left-to-right" evidence="27">
        <dbReference type="Rhea" id="RHEA:31980"/>
    </physiologicalReaction>
</comment>
<evidence type="ECO:0000256" key="13">
    <source>
        <dbReference type="ARBA" id="ARBA00022989"/>
    </source>
</evidence>
<comment type="subcellular location">
    <subcellularLocation>
        <location evidence="2">Endoplasmic reticulum membrane</location>
        <topology evidence="2">Single-pass membrane protein</topology>
    </subcellularLocation>
    <subcellularLocation>
        <location evidence="3">Microsome membrane</location>
    </subcellularLocation>
</comment>
<name>A0AAD8C9J6_BIOPF</name>